<evidence type="ECO:0000313" key="1">
    <source>
        <dbReference type="EMBL" id="OCT76998.1"/>
    </source>
</evidence>
<gene>
    <name evidence="1" type="ORF">XELAEV_18032201mg</name>
</gene>
<protein>
    <submittedName>
        <fullName evidence="1">Uncharacterized protein</fullName>
    </submittedName>
</protein>
<proteinExistence type="predicted"/>
<organism evidence="1 2">
    <name type="scientific">Xenopus laevis</name>
    <name type="common">African clawed frog</name>
    <dbReference type="NCBI Taxonomy" id="8355"/>
    <lineage>
        <taxon>Eukaryota</taxon>
        <taxon>Metazoa</taxon>
        <taxon>Chordata</taxon>
        <taxon>Craniata</taxon>
        <taxon>Vertebrata</taxon>
        <taxon>Euteleostomi</taxon>
        <taxon>Amphibia</taxon>
        <taxon>Batrachia</taxon>
        <taxon>Anura</taxon>
        <taxon>Pipoidea</taxon>
        <taxon>Pipidae</taxon>
        <taxon>Xenopodinae</taxon>
        <taxon>Xenopus</taxon>
        <taxon>Xenopus</taxon>
    </lineage>
</organism>
<reference evidence="2" key="1">
    <citation type="journal article" date="2016" name="Nature">
        <title>Genome evolution in the allotetraploid frog Xenopus laevis.</title>
        <authorList>
            <person name="Session A.M."/>
            <person name="Uno Y."/>
            <person name="Kwon T."/>
            <person name="Chapman J.A."/>
            <person name="Toyoda A."/>
            <person name="Takahashi S."/>
            <person name="Fukui A."/>
            <person name="Hikosaka A."/>
            <person name="Suzuki A."/>
            <person name="Kondo M."/>
            <person name="van Heeringen S.J."/>
            <person name="Quigley I."/>
            <person name="Heinz S."/>
            <person name="Ogino H."/>
            <person name="Ochi H."/>
            <person name="Hellsten U."/>
            <person name="Lyons J.B."/>
            <person name="Simakov O."/>
            <person name="Putnam N."/>
            <person name="Stites J."/>
            <person name="Kuroki Y."/>
            <person name="Tanaka T."/>
            <person name="Michiue T."/>
            <person name="Watanabe M."/>
            <person name="Bogdanovic O."/>
            <person name="Lister R."/>
            <person name="Georgiou G."/>
            <person name="Paranjpe S.S."/>
            <person name="van Kruijsbergen I."/>
            <person name="Shu S."/>
            <person name="Carlson J."/>
            <person name="Kinoshita T."/>
            <person name="Ohta Y."/>
            <person name="Mawaribuchi S."/>
            <person name="Jenkins J."/>
            <person name="Grimwood J."/>
            <person name="Schmutz J."/>
            <person name="Mitros T."/>
            <person name="Mozaffari S.V."/>
            <person name="Suzuki Y."/>
            <person name="Haramoto Y."/>
            <person name="Yamamoto T.S."/>
            <person name="Takagi C."/>
            <person name="Heald R."/>
            <person name="Miller K."/>
            <person name="Haudenschild C."/>
            <person name="Kitzman J."/>
            <person name="Nakayama T."/>
            <person name="Izutsu Y."/>
            <person name="Robert J."/>
            <person name="Fortriede J."/>
            <person name="Burns K."/>
            <person name="Lotay V."/>
            <person name="Karimi K."/>
            <person name="Yasuoka Y."/>
            <person name="Dichmann D.S."/>
            <person name="Flajnik M.F."/>
            <person name="Houston D.W."/>
            <person name="Shendure J."/>
            <person name="DuPasquier L."/>
            <person name="Vize P.D."/>
            <person name="Zorn A.M."/>
            <person name="Ito M."/>
            <person name="Marcotte E.M."/>
            <person name="Wallingford J.B."/>
            <person name="Ito Y."/>
            <person name="Asashima M."/>
            <person name="Ueno N."/>
            <person name="Matsuda Y."/>
            <person name="Veenstra G.J."/>
            <person name="Fujiyama A."/>
            <person name="Harland R.M."/>
            <person name="Taira M."/>
            <person name="Rokhsar D.S."/>
        </authorList>
    </citation>
    <scope>NUCLEOTIDE SEQUENCE [LARGE SCALE GENOMIC DNA]</scope>
    <source>
        <strain evidence="2">J</strain>
    </source>
</reference>
<dbReference type="Proteomes" id="UP000694892">
    <property type="component" value="Chromosome 6L"/>
</dbReference>
<name>A0A974HGI1_XENLA</name>
<sequence>MNFLPQILYLFRTLQISLSLFYYKQPRVKFQTAQLSRAAGGLGIPNIKFYHTASIMESAVRMHTPLGQKNWIDLEAGYADLRLLKQYFQLDKEHRPPLTSLLPTTRFTLQTWHKLALKHNFGSFPSPLFPLLALPKIIPHIRITSWCQRGIRLVADLYSLNSLATFDSLAVKYDLGPGRPPSSPRENAPILYTYSSAQILQAEFHASILRVL</sequence>
<dbReference type="EMBL" id="CM004476">
    <property type="protein sequence ID" value="OCT76998.1"/>
    <property type="molecule type" value="Genomic_DNA"/>
</dbReference>
<feature type="non-terminal residue" evidence="1">
    <location>
        <position position="212"/>
    </location>
</feature>
<accession>A0A974HGI1</accession>
<evidence type="ECO:0000313" key="2">
    <source>
        <dbReference type="Proteomes" id="UP000694892"/>
    </source>
</evidence>
<dbReference type="AlphaFoldDB" id="A0A974HGI1"/>